<evidence type="ECO:0000313" key="2">
    <source>
        <dbReference type="EMBL" id="NVN39931.1"/>
    </source>
</evidence>
<accession>A0A850PFM5</accession>
<comment type="caution">
    <text evidence="2">The sequence shown here is derived from an EMBL/GenBank/DDBJ whole genome shotgun (WGS) entry which is preliminary data.</text>
</comment>
<evidence type="ECO:0000313" key="3">
    <source>
        <dbReference type="Proteomes" id="UP000585665"/>
    </source>
</evidence>
<evidence type="ECO:0000259" key="1">
    <source>
        <dbReference type="Pfam" id="PF00534"/>
    </source>
</evidence>
<dbReference type="SUPFAM" id="SSF53756">
    <property type="entry name" value="UDP-Glycosyltransferase/glycogen phosphorylase"/>
    <property type="match status" value="1"/>
</dbReference>
<dbReference type="Pfam" id="PF00534">
    <property type="entry name" value="Glycos_transf_1"/>
    <property type="match status" value="1"/>
</dbReference>
<gene>
    <name evidence="2" type="ORF">HUK82_05055</name>
</gene>
<sequence>MRTSIRLLAEPSAQPSVVTVLPPRERFAPGQAGAIALLVRRMAVPGERVVGAPVADVPFDTVAFHPVPQRWGLSASDRYARGVCAAVASWPDAVIEVHNRPDLAVRVCRRFPDRPVTLVLHNDPQGMRQARTAAERTRLLRLMAVYAVSPWIMSRFSDGVAGPDIARALLGVRPNAIDAVDVPSINDRQPLILFVGRMVADKGADAFVRACRAVLPTAPGWRARMIGADRFGDDSPMTPFLRALEPQAHAAGVELAGYQPHAAVLHAMAQASVVVVPSRWPEPFGMTALEAMACGAAVIGGTRGALPDVIGEAGVCVDPDVPDALEHALTLLLNDAPRRRALGDAGRARALGLFGAGHVREEVARQRCAVRDWKRALTRREVRCE</sequence>
<organism evidence="2 3">
    <name type="scientific">Ameyamaea chiangmaiensis</name>
    <dbReference type="NCBI Taxonomy" id="442969"/>
    <lineage>
        <taxon>Bacteria</taxon>
        <taxon>Pseudomonadati</taxon>
        <taxon>Pseudomonadota</taxon>
        <taxon>Alphaproteobacteria</taxon>
        <taxon>Acetobacterales</taxon>
        <taxon>Acetobacteraceae</taxon>
        <taxon>Ameyamaea</taxon>
    </lineage>
</organism>
<dbReference type="InterPro" id="IPR001296">
    <property type="entry name" value="Glyco_trans_1"/>
</dbReference>
<dbReference type="PANTHER" id="PTHR45947:SF3">
    <property type="entry name" value="SULFOQUINOVOSYL TRANSFERASE SQD2"/>
    <property type="match status" value="1"/>
</dbReference>
<proteinExistence type="predicted"/>
<dbReference type="CDD" id="cd03801">
    <property type="entry name" value="GT4_PimA-like"/>
    <property type="match status" value="1"/>
</dbReference>
<dbReference type="EMBL" id="JABXXR010000021">
    <property type="protein sequence ID" value="NVN39931.1"/>
    <property type="molecule type" value="Genomic_DNA"/>
</dbReference>
<dbReference type="PANTHER" id="PTHR45947">
    <property type="entry name" value="SULFOQUINOVOSYL TRANSFERASE SQD2"/>
    <property type="match status" value="1"/>
</dbReference>
<keyword evidence="3" id="KW-1185">Reference proteome</keyword>
<keyword evidence="2" id="KW-0808">Transferase</keyword>
<dbReference type="InterPro" id="IPR050194">
    <property type="entry name" value="Glycosyltransferase_grp1"/>
</dbReference>
<dbReference type="Proteomes" id="UP000585665">
    <property type="component" value="Unassembled WGS sequence"/>
</dbReference>
<dbReference type="AlphaFoldDB" id="A0A850PFM5"/>
<reference evidence="2 3" key="1">
    <citation type="submission" date="2020-06" db="EMBL/GenBank/DDBJ databases">
        <title>Description of novel acetic acid bacteria.</title>
        <authorList>
            <person name="Sombolestani A."/>
        </authorList>
    </citation>
    <scope>NUCLEOTIDE SEQUENCE [LARGE SCALE GENOMIC DNA]</scope>
    <source>
        <strain evidence="2 3">LMG 27010</strain>
    </source>
</reference>
<dbReference type="Gene3D" id="3.40.50.2000">
    <property type="entry name" value="Glycogen Phosphorylase B"/>
    <property type="match status" value="2"/>
</dbReference>
<dbReference type="GO" id="GO:0016758">
    <property type="term" value="F:hexosyltransferase activity"/>
    <property type="evidence" value="ECO:0007669"/>
    <property type="project" value="TreeGrafter"/>
</dbReference>
<feature type="domain" description="Glycosyl transferase family 1" evidence="1">
    <location>
        <begin position="184"/>
        <end position="348"/>
    </location>
</feature>
<protein>
    <submittedName>
        <fullName evidence="2">Glycosyltransferase family 4 protein</fullName>
    </submittedName>
</protein>
<name>A0A850PFM5_9PROT</name>